<dbReference type="Proteomes" id="UP000036700">
    <property type="component" value="Chromosome"/>
</dbReference>
<dbReference type="Pfam" id="PF02525">
    <property type="entry name" value="Flavodoxin_2"/>
    <property type="match status" value="1"/>
</dbReference>
<dbReference type="InterPro" id="IPR046980">
    <property type="entry name" value="KefG/KefF"/>
</dbReference>
<dbReference type="SUPFAM" id="SSF52218">
    <property type="entry name" value="Flavoproteins"/>
    <property type="match status" value="1"/>
</dbReference>
<dbReference type="RefSeq" id="WP_047212617.1">
    <property type="nucleotide sequence ID" value="NZ_CP011568.3"/>
</dbReference>
<evidence type="ECO:0000259" key="2">
    <source>
        <dbReference type="Pfam" id="PF02525"/>
    </source>
</evidence>
<dbReference type="InterPro" id="IPR029039">
    <property type="entry name" value="Flavoprotein-like_sf"/>
</dbReference>
<dbReference type="InterPro" id="IPR003680">
    <property type="entry name" value="Flavodoxin_fold"/>
</dbReference>
<dbReference type="Gene3D" id="3.40.50.360">
    <property type="match status" value="1"/>
</dbReference>
<dbReference type="GO" id="GO:0010181">
    <property type="term" value="F:FMN binding"/>
    <property type="evidence" value="ECO:0007669"/>
    <property type="project" value="TreeGrafter"/>
</dbReference>
<dbReference type="PANTHER" id="PTHR47307">
    <property type="entry name" value="GLUTATHIONE-REGULATED POTASSIUM-EFFLUX SYSTEM ANCILLARY PROTEIN KEFG"/>
    <property type="match status" value="1"/>
</dbReference>
<dbReference type="STRING" id="445709.ABW99_01405"/>
<organism evidence="3 4">
    <name type="scientific">Pandoraea thiooxydans</name>
    <dbReference type="NCBI Taxonomy" id="445709"/>
    <lineage>
        <taxon>Bacteria</taxon>
        <taxon>Pseudomonadati</taxon>
        <taxon>Pseudomonadota</taxon>
        <taxon>Betaproteobacteria</taxon>
        <taxon>Burkholderiales</taxon>
        <taxon>Burkholderiaceae</taxon>
        <taxon>Pandoraea</taxon>
    </lineage>
</organism>
<accession>A0A0G3EJH7</accession>
<sequence length="188" mass="20784">MPESRVVVIYAHAAPRLSRVNEPLRHALEQLDGVRVRNLYVRYPDFDIDVAAEQAALASAELVVWQYPVHWYAMPSLMKEWLDTVFTHGWAFGEGGTALRGKALLVLLTAGSAQQAYRPGALHGFHFDAFLPPLQQTAALCRMRWLPPQVFHDARGASPEAVSAHIDAVCAALRQFVATGRLPFVEGA</sequence>
<proteinExistence type="predicted"/>
<evidence type="ECO:0000256" key="1">
    <source>
        <dbReference type="ARBA" id="ARBA00023002"/>
    </source>
</evidence>
<dbReference type="GO" id="GO:0009055">
    <property type="term" value="F:electron transfer activity"/>
    <property type="evidence" value="ECO:0007669"/>
    <property type="project" value="TreeGrafter"/>
</dbReference>
<keyword evidence="1" id="KW-0560">Oxidoreductase</keyword>
<dbReference type="OrthoDB" id="9798454at2"/>
<feature type="domain" description="Flavodoxin-like fold" evidence="2">
    <location>
        <begin position="5"/>
        <end position="173"/>
    </location>
</feature>
<dbReference type="EMBL" id="CP011568">
    <property type="protein sequence ID" value="AKJ67080.1"/>
    <property type="molecule type" value="Genomic_DNA"/>
</dbReference>
<dbReference type="GO" id="GO:0003955">
    <property type="term" value="F:NAD(P)H dehydrogenase (quinone) activity"/>
    <property type="evidence" value="ECO:0007669"/>
    <property type="project" value="TreeGrafter"/>
</dbReference>
<dbReference type="AlphaFoldDB" id="A0A0G3EJH7"/>
<evidence type="ECO:0000313" key="3">
    <source>
        <dbReference type="EMBL" id="AKJ67080.1"/>
    </source>
</evidence>
<evidence type="ECO:0000313" key="4">
    <source>
        <dbReference type="Proteomes" id="UP000036700"/>
    </source>
</evidence>
<dbReference type="PATRIC" id="fig|445709.3.peg.310"/>
<keyword evidence="4" id="KW-1185">Reference proteome</keyword>
<dbReference type="PANTHER" id="PTHR47307:SF2">
    <property type="entry name" value="GLUTATHIONE-REGULATED POTASSIUM-EFFLUX SYSTEM ANCILLARY PROTEIN KEFF"/>
    <property type="match status" value="1"/>
</dbReference>
<reference evidence="4" key="1">
    <citation type="submission" date="2015-06" db="EMBL/GenBank/DDBJ databases">
        <authorList>
            <person name="Lim Y.L."/>
            <person name="Ee R."/>
            <person name="Yong D."/>
            <person name="How K.Y."/>
            <person name="Yin W.F."/>
            <person name="Chan K.G."/>
        </authorList>
    </citation>
    <scope>NUCLEOTIDE SEQUENCE [LARGE SCALE GENOMIC DNA]</scope>
    <source>
        <strain evidence="4">DSM 25325</strain>
    </source>
</reference>
<protein>
    <submittedName>
        <fullName evidence="3">NAD(P)H dehydrogenase</fullName>
    </submittedName>
</protein>
<gene>
    <name evidence="3" type="ORF">ABW99_01405</name>
</gene>
<dbReference type="KEGG" id="ptx:ABW99_01405"/>
<name>A0A0G3EJH7_9BURK</name>